<gene>
    <name evidence="1" type="ordered locus">Mcup_1259</name>
</gene>
<keyword evidence="2" id="KW-1185">Reference proteome</keyword>
<dbReference type="PATRIC" id="fig|1006006.8.peg.1255"/>
<sequence length="426" mass="49410">MKKLARELSSIYKGRKALFVVPGYDRSFLEYLTEEIDSSEIFTNQSIVENKVYISTYPPKSPLLKARNVIIVSNFNTRSLTRVVDQVIVKKSEDLMREAYLRPFRYRRLLSLPDHKVSQLRIDFILSLRDPSVLPANVKEMEILSSKGVKIIQNVEEVHASRVTVICRKLNQLPYLQLRSTVLHGGELIDMANNLENWHVVTLGELGYFNFNHSKPLEGIVAEDRPVVLIEERTVEPRSSKFKVEMKRGRIKVNGSTIAEYKVRGQRMHMRVDCGRNEEISFEYPSFQTFLSPMTTGRCTLLFSCVKRLKNLEACKEISLEAYLMTKNYVLSVGRTNFEAVILSSLNGVTMRDLNVGRNLRLKVMDEILDVYIKLEENYFIIKCKSCEKFKETRVRVRRVEDNYNKLINTLKDMLLKEMITLKDKG</sequence>
<dbReference type="KEGG" id="mcn:Mcup_1259"/>
<protein>
    <submittedName>
        <fullName evidence="1">Uncharacterized protein</fullName>
    </submittedName>
</protein>
<evidence type="ECO:0000313" key="2">
    <source>
        <dbReference type="Proteomes" id="UP000007812"/>
    </source>
</evidence>
<dbReference type="OrthoDB" id="34701at2157"/>
<organism evidence="1 2">
    <name type="scientific">Metallosphaera cuprina (strain Ar-4)</name>
    <dbReference type="NCBI Taxonomy" id="1006006"/>
    <lineage>
        <taxon>Archaea</taxon>
        <taxon>Thermoproteota</taxon>
        <taxon>Thermoprotei</taxon>
        <taxon>Sulfolobales</taxon>
        <taxon>Sulfolobaceae</taxon>
        <taxon>Metallosphaera</taxon>
    </lineage>
</organism>
<dbReference type="EMBL" id="CP002656">
    <property type="protein sequence ID" value="AEB95364.1"/>
    <property type="molecule type" value="Genomic_DNA"/>
</dbReference>
<dbReference type="RefSeq" id="WP_013737862.1">
    <property type="nucleotide sequence ID" value="NC_015435.1"/>
</dbReference>
<dbReference type="AlphaFoldDB" id="F4G3J4"/>
<proteinExistence type="predicted"/>
<dbReference type="Proteomes" id="UP000007812">
    <property type="component" value="Chromosome"/>
</dbReference>
<name>F4G3J4_METCR</name>
<reference evidence="1 2" key="1">
    <citation type="journal article" date="2011" name="J. Bacteriol.">
        <title>Complete genome sequence of Metallosphaera cuprina, a metal sulfide-oxidizing archaeon from a hot spring.</title>
        <authorList>
            <person name="Liu L.J."/>
            <person name="You X.Y."/>
            <person name="Zheng H."/>
            <person name="Wang S."/>
            <person name="Jiang C.Y."/>
            <person name="Liu S.J."/>
        </authorList>
    </citation>
    <scope>NUCLEOTIDE SEQUENCE [LARGE SCALE GENOMIC DNA]</scope>
    <source>
        <strain evidence="1 2">Ar-4</strain>
    </source>
</reference>
<dbReference type="HOGENOM" id="CLU_649919_0_0_2"/>
<evidence type="ECO:0000313" key="1">
    <source>
        <dbReference type="EMBL" id="AEB95364.1"/>
    </source>
</evidence>
<accession>F4G3J4</accession>
<dbReference type="eggNOG" id="arCOG12522">
    <property type="taxonomic scope" value="Archaea"/>
</dbReference>
<dbReference type="GeneID" id="10493450"/>